<dbReference type="CDD" id="cd02440">
    <property type="entry name" value="AdoMet_MTases"/>
    <property type="match status" value="1"/>
</dbReference>
<gene>
    <name evidence="4" type="ordered locus">Gbro_4789</name>
</gene>
<keyword evidence="1" id="KW-0808">Transferase</keyword>
<dbReference type="InterPro" id="IPR041698">
    <property type="entry name" value="Methyltransf_25"/>
</dbReference>
<dbReference type="PANTHER" id="PTHR43861:SF3">
    <property type="entry name" value="PUTATIVE (AFU_ORTHOLOGUE AFUA_2G14390)-RELATED"/>
    <property type="match status" value="1"/>
</dbReference>
<evidence type="ECO:0000256" key="1">
    <source>
        <dbReference type="ARBA" id="ARBA00022679"/>
    </source>
</evidence>
<dbReference type="Proteomes" id="UP000001219">
    <property type="component" value="Chromosome"/>
</dbReference>
<dbReference type="PANTHER" id="PTHR43861">
    <property type="entry name" value="TRANS-ACONITATE 2-METHYLTRANSFERASE-RELATED"/>
    <property type="match status" value="1"/>
</dbReference>
<evidence type="ECO:0000313" key="4">
    <source>
        <dbReference type="EMBL" id="ACY23904.1"/>
    </source>
</evidence>
<dbReference type="HOGENOM" id="CLU_056435_0_2_11"/>
<dbReference type="Gene3D" id="3.40.50.150">
    <property type="entry name" value="Vaccinia Virus protein VP39"/>
    <property type="match status" value="1"/>
</dbReference>
<evidence type="ECO:0000259" key="3">
    <source>
        <dbReference type="Pfam" id="PF13649"/>
    </source>
</evidence>
<feature type="domain" description="Methyltransferase" evidence="3">
    <location>
        <begin position="53"/>
        <end position="121"/>
    </location>
</feature>
<sequence>MSSDHTATGPAPSDPHSAAGWDARYSEADRLWTADVNPALVAETVDLPTGTALDVGSGEGADARWLADRGWQVTAIDISQVAIDRAREIDPRPEITWIRADLRSDDIPGTDFGLVALHYFPITKTDAGVARKLVKAVGVGGTLLVVAHAPDGVRAHGFDPDEYVQPSDFTEMLDENWEIVTDETRERGRAAGGGHHTHDVVLRARRIR</sequence>
<keyword evidence="4" id="KW-0489">Methyltransferase</keyword>
<dbReference type="AlphaFoldDB" id="D0L8F6"/>
<dbReference type="Pfam" id="PF13649">
    <property type="entry name" value="Methyltransf_25"/>
    <property type="match status" value="1"/>
</dbReference>
<dbReference type="eggNOG" id="COG0500">
    <property type="taxonomic scope" value="Bacteria"/>
</dbReference>
<dbReference type="InterPro" id="IPR029063">
    <property type="entry name" value="SAM-dependent_MTases_sf"/>
</dbReference>
<reference evidence="5" key="1">
    <citation type="submission" date="2009-10" db="EMBL/GenBank/DDBJ databases">
        <title>The complete chromosome of Gordonia bronchialis DSM 43247.</title>
        <authorList>
            <consortium name="US DOE Joint Genome Institute (JGI-PGF)"/>
            <person name="Lucas S."/>
            <person name="Copeland A."/>
            <person name="Lapidus A."/>
            <person name="Glavina del Rio T."/>
            <person name="Dalin E."/>
            <person name="Tice H."/>
            <person name="Bruce D."/>
            <person name="Goodwin L."/>
            <person name="Pitluck S."/>
            <person name="Kyrpides N."/>
            <person name="Mavromatis K."/>
            <person name="Ivanova N."/>
            <person name="Ovchinnikova G."/>
            <person name="Saunders E."/>
            <person name="Brettin T."/>
            <person name="Detter J.C."/>
            <person name="Han C."/>
            <person name="Larimer F."/>
            <person name="Land M."/>
            <person name="Hauser L."/>
            <person name="Markowitz V."/>
            <person name="Cheng J.-F."/>
            <person name="Hugenholtz P."/>
            <person name="Woyke T."/>
            <person name="Wu D."/>
            <person name="Jando M."/>
            <person name="Schneider S."/>
            <person name="Goeker M."/>
            <person name="Klenk H.-P."/>
            <person name="Eisen J.A."/>
        </authorList>
    </citation>
    <scope>NUCLEOTIDE SEQUENCE [LARGE SCALE GENOMIC DNA]</scope>
    <source>
        <strain evidence="5">ATCC 25592 / DSM 43247 / BCRC 13721 / JCM 3198 / KCTC 3076 / NBRC 16047 / NCTC 10667</strain>
    </source>
</reference>
<name>D0L8F6_GORB4</name>
<dbReference type="OrthoDB" id="9786503at2"/>
<keyword evidence="5" id="KW-1185">Reference proteome</keyword>
<evidence type="ECO:0000313" key="5">
    <source>
        <dbReference type="Proteomes" id="UP000001219"/>
    </source>
</evidence>
<organism evidence="4 5">
    <name type="scientific">Gordonia bronchialis (strain ATCC 25592 / DSM 43247 / BCRC 13721 / JCM 3198 / KCTC 3076 / NBRC 16047 / NCTC 10667)</name>
    <name type="common">Rhodococcus bronchialis</name>
    <dbReference type="NCBI Taxonomy" id="526226"/>
    <lineage>
        <taxon>Bacteria</taxon>
        <taxon>Bacillati</taxon>
        <taxon>Actinomycetota</taxon>
        <taxon>Actinomycetes</taxon>
        <taxon>Mycobacteriales</taxon>
        <taxon>Gordoniaceae</taxon>
        <taxon>Gordonia</taxon>
    </lineage>
</organism>
<dbReference type="EMBL" id="CP001802">
    <property type="protein sequence ID" value="ACY23904.1"/>
    <property type="molecule type" value="Genomic_DNA"/>
</dbReference>
<dbReference type="RefSeq" id="WP_012836375.1">
    <property type="nucleotide sequence ID" value="NC_013441.1"/>
</dbReference>
<dbReference type="SUPFAM" id="SSF53335">
    <property type="entry name" value="S-adenosyl-L-methionine-dependent methyltransferases"/>
    <property type="match status" value="1"/>
</dbReference>
<protein>
    <submittedName>
        <fullName evidence="4">Methyltransferase type 11</fullName>
    </submittedName>
</protein>
<feature type="region of interest" description="Disordered" evidence="2">
    <location>
        <begin position="1"/>
        <end position="20"/>
    </location>
</feature>
<proteinExistence type="predicted"/>
<dbReference type="STRING" id="526226.Gbro_4789"/>
<evidence type="ECO:0000256" key="2">
    <source>
        <dbReference type="SAM" id="MobiDB-lite"/>
    </source>
</evidence>
<accession>D0L8F6</accession>
<dbReference type="GO" id="GO:0032259">
    <property type="term" value="P:methylation"/>
    <property type="evidence" value="ECO:0007669"/>
    <property type="project" value="UniProtKB-KW"/>
</dbReference>
<dbReference type="GO" id="GO:0008168">
    <property type="term" value="F:methyltransferase activity"/>
    <property type="evidence" value="ECO:0007669"/>
    <property type="project" value="UniProtKB-KW"/>
</dbReference>
<dbReference type="KEGG" id="gbr:Gbro_4789"/>
<reference evidence="4 5" key="2">
    <citation type="journal article" date="2010" name="Stand. Genomic Sci.">
        <title>Complete genome sequence of Gordonia bronchialis type strain (3410).</title>
        <authorList>
            <person name="Ivanova N."/>
            <person name="Sikorski J."/>
            <person name="Jando M."/>
            <person name="Lapidus A."/>
            <person name="Nolan M."/>
            <person name="Lucas S."/>
            <person name="Del Rio T.G."/>
            <person name="Tice H."/>
            <person name="Copeland A."/>
            <person name="Cheng J.F."/>
            <person name="Chen F."/>
            <person name="Bruce D."/>
            <person name="Goodwin L."/>
            <person name="Pitluck S."/>
            <person name="Mavromatis K."/>
            <person name="Ovchinnikova G."/>
            <person name="Pati A."/>
            <person name="Chen A."/>
            <person name="Palaniappan K."/>
            <person name="Land M."/>
            <person name="Hauser L."/>
            <person name="Chang Y.J."/>
            <person name="Jeffries C.D."/>
            <person name="Chain P."/>
            <person name="Saunders E."/>
            <person name="Han C."/>
            <person name="Detter J.C."/>
            <person name="Brettin T."/>
            <person name="Rohde M."/>
            <person name="Goker M."/>
            <person name="Bristow J."/>
            <person name="Eisen J.A."/>
            <person name="Markowitz V."/>
            <person name="Hugenholtz P."/>
            <person name="Klenk H.P."/>
            <person name="Kyrpides N.C."/>
        </authorList>
    </citation>
    <scope>NUCLEOTIDE SEQUENCE [LARGE SCALE GENOMIC DNA]</scope>
    <source>
        <strain evidence="5">ATCC 25592 / DSM 43247 / BCRC 13721 / JCM 3198 / KCTC 3076 / NBRC 16047 / NCTC 10667</strain>
    </source>
</reference>